<dbReference type="Gene3D" id="3.30.460.80">
    <property type="entry name" value="NADH:ubiquinone oxidoreductase, 30kDa subunit"/>
    <property type="match status" value="1"/>
</dbReference>
<dbReference type="Pfam" id="PF00329">
    <property type="entry name" value="Complex1_30kDa"/>
    <property type="match status" value="1"/>
</dbReference>
<dbReference type="OrthoDB" id="3178054at2"/>
<dbReference type="InterPro" id="IPR037232">
    <property type="entry name" value="NADH_quin_OxRdtase_su_C/D-like"/>
</dbReference>
<proteinExistence type="predicted"/>
<evidence type="ECO:0000313" key="3">
    <source>
        <dbReference type="Proteomes" id="UP000179284"/>
    </source>
</evidence>
<protein>
    <submittedName>
        <fullName evidence="2">Ech hydrogenase subunit EchD</fullName>
    </submittedName>
</protein>
<dbReference type="AlphaFoldDB" id="A0A1D9P1I2"/>
<dbReference type="EMBL" id="CP017831">
    <property type="protein sequence ID" value="AOZ96430.1"/>
    <property type="molecule type" value="Genomic_DNA"/>
</dbReference>
<evidence type="ECO:0000259" key="1">
    <source>
        <dbReference type="Pfam" id="PF00329"/>
    </source>
</evidence>
<dbReference type="RefSeq" id="WP_071176121.1">
    <property type="nucleotide sequence ID" value="NZ_CP017831.1"/>
</dbReference>
<keyword evidence="3" id="KW-1185">Reference proteome</keyword>
<accession>A0A1D9P1I2</accession>
<feature type="domain" description="NADH:ubiquinone oxidoreductase 30kDa subunit" evidence="1">
    <location>
        <begin position="6"/>
        <end position="89"/>
    </location>
</feature>
<dbReference type="KEGG" id="bhu:bhn_I1397"/>
<dbReference type="GO" id="GO:0008137">
    <property type="term" value="F:NADH dehydrogenase (ubiquinone) activity"/>
    <property type="evidence" value="ECO:0007669"/>
    <property type="project" value="InterPro"/>
</dbReference>
<reference evidence="3" key="1">
    <citation type="submission" date="2016-10" db="EMBL/GenBank/DDBJ databases">
        <title>The complete genome sequence of the rumen bacterium Butyrivibrio hungatei MB2003.</title>
        <authorList>
            <person name="Palevich N."/>
            <person name="Kelly W.J."/>
            <person name="Leahy S.C."/>
            <person name="Altermann E."/>
            <person name="Rakonjac J."/>
            <person name="Attwood G.T."/>
        </authorList>
    </citation>
    <scope>NUCLEOTIDE SEQUENCE [LARGE SCALE GENOMIC DNA]</scope>
    <source>
        <strain evidence="3">MB2003</strain>
    </source>
</reference>
<dbReference type="InterPro" id="IPR001268">
    <property type="entry name" value="NADH_UbQ_OxRdtase_30kDa_su"/>
</dbReference>
<evidence type="ECO:0000313" key="2">
    <source>
        <dbReference type="EMBL" id="AOZ96430.1"/>
    </source>
</evidence>
<dbReference type="SUPFAM" id="SSF143243">
    <property type="entry name" value="Nqo5-like"/>
    <property type="match status" value="1"/>
</dbReference>
<sequence>MNTEFVNVNPENIIDESQKLKFAGYHLMQQCATRVPDAYELIYTFGKELEVKQLKMTLPEDQEISSITSIYPCAFIYENEMHDLFGVQIKMINIDFEGKLYRTAIETPFK</sequence>
<name>A0A1D9P1I2_9FIRM</name>
<organism evidence="2 3">
    <name type="scientific">Butyrivibrio hungatei</name>
    <dbReference type="NCBI Taxonomy" id="185008"/>
    <lineage>
        <taxon>Bacteria</taxon>
        <taxon>Bacillati</taxon>
        <taxon>Bacillota</taxon>
        <taxon>Clostridia</taxon>
        <taxon>Lachnospirales</taxon>
        <taxon>Lachnospiraceae</taxon>
        <taxon>Butyrivibrio</taxon>
    </lineage>
</organism>
<dbReference type="Proteomes" id="UP000179284">
    <property type="component" value="Chromosome I"/>
</dbReference>
<gene>
    <name evidence="2" type="ORF">bhn_I1397</name>
</gene>